<keyword evidence="3" id="KW-0378">Hydrolase</keyword>
<dbReference type="Pfam" id="PF02902">
    <property type="entry name" value="Peptidase_C48"/>
    <property type="match status" value="1"/>
</dbReference>
<sequence length="304" mass="34781">MTVLPVANTNSCAISVDESASQEQNPEATIDTVYIKDIGTFSRKQVETFKRYQNLKKAIELGIAMHKRILEEDLTSLPAYYHFTANEVARDIVETAAELATLPDYKYTLLYRLTPPTWLTDVPLRACCERLVVDNMECRLACFQVASPMPKRTRTKNGAPVDVCLREKIMSLVQEANVDTIFLPVNFLNAHWCFLVIKTQSKRILFYDPLNQDPYKNASAEIATHLKVSGLQDYDMVAQNNLIQFDAFSCAVYVCWMFIRHSNRGLRVEIHATALPRRRFELFIYLKTTRLLTLDPATINWISG</sequence>
<dbReference type="GO" id="GO:0008234">
    <property type="term" value="F:cysteine-type peptidase activity"/>
    <property type="evidence" value="ECO:0007669"/>
    <property type="project" value="InterPro"/>
</dbReference>
<dbReference type="GO" id="GO:0006508">
    <property type="term" value="P:proteolysis"/>
    <property type="evidence" value="ECO:0007669"/>
    <property type="project" value="UniProtKB-KW"/>
</dbReference>
<reference evidence="6" key="1">
    <citation type="submission" date="2017-03" db="EMBL/GenBank/DDBJ databases">
        <title>Phytopthora megakarya and P. palmivora, two closely related causual agents of cacao black pod achieved similar genome size and gene model numbers by different mechanisms.</title>
        <authorList>
            <person name="Ali S."/>
            <person name="Shao J."/>
            <person name="Larry D.J."/>
            <person name="Kronmiller B."/>
            <person name="Shen D."/>
            <person name="Strem M.D."/>
            <person name="Melnick R.L."/>
            <person name="Guiltinan M.J."/>
            <person name="Tyler B.M."/>
            <person name="Meinhardt L.W."/>
            <person name="Bailey B.A."/>
        </authorList>
    </citation>
    <scope>NUCLEOTIDE SEQUENCE [LARGE SCALE GENOMIC DNA]</scope>
    <source>
        <strain evidence="6">zdho120</strain>
    </source>
</reference>
<keyword evidence="6" id="KW-1185">Reference proteome</keyword>
<evidence type="ECO:0000259" key="4">
    <source>
        <dbReference type="Pfam" id="PF02902"/>
    </source>
</evidence>
<dbReference type="InterPro" id="IPR038765">
    <property type="entry name" value="Papain-like_cys_pep_sf"/>
</dbReference>
<dbReference type="AlphaFoldDB" id="A0A225WZ49"/>
<accession>A0A225WZ49</accession>
<name>A0A225WZ49_9STRA</name>
<evidence type="ECO:0000256" key="2">
    <source>
        <dbReference type="ARBA" id="ARBA00022670"/>
    </source>
</evidence>
<comment type="caution">
    <text evidence="5">The sequence shown here is derived from an EMBL/GenBank/DDBJ whole genome shotgun (WGS) entry which is preliminary data.</text>
</comment>
<evidence type="ECO:0000313" key="6">
    <source>
        <dbReference type="Proteomes" id="UP000198211"/>
    </source>
</evidence>
<evidence type="ECO:0000256" key="3">
    <source>
        <dbReference type="ARBA" id="ARBA00022801"/>
    </source>
</evidence>
<organism evidence="5 6">
    <name type="scientific">Phytophthora megakarya</name>
    <dbReference type="NCBI Taxonomy" id="4795"/>
    <lineage>
        <taxon>Eukaryota</taxon>
        <taxon>Sar</taxon>
        <taxon>Stramenopiles</taxon>
        <taxon>Oomycota</taxon>
        <taxon>Peronosporomycetes</taxon>
        <taxon>Peronosporales</taxon>
        <taxon>Peronosporaceae</taxon>
        <taxon>Phytophthora</taxon>
    </lineage>
</organism>
<evidence type="ECO:0000313" key="5">
    <source>
        <dbReference type="EMBL" id="OWZ22258.1"/>
    </source>
</evidence>
<protein>
    <recommendedName>
        <fullName evidence="4">Ubiquitin-like protease family profile domain-containing protein</fullName>
    </recommendedName>
</protein>
<comment type="similarity">
    <text evidence="1">Belongs to the peptidase C48 family.</text>
</comment>
<dbReference type="EMBL" id="NBNE01000149">
    <property type="protein sequence ID" value="OWZ22258.1"/>
    <property type="molecule type" value="Genomic_DNA"/>
</dbReference>
<dbReference type="Gene3D" id="3.40.395.10">
    <property type="entry name" value="Adenoviral Proteinase, Chain A"/>
    <property type="match status" value="1"/>
</dbReference>
<evidence type="ECO:0000256" key="1">
    <source>
        <dbReference type="ARBA" id="ARBA00005234"/>
    </source>
</evidence>
<dbReference type="Proteomes" id="UP000198211">
    <property type="component" value="Unassembled WGS sequence"/>
</dbReference>
<dbReference type="SUPFAM" id="SSF54001">
    <property type="entry name" value="Cysteine proteinases"/>
    <property type="match status" value="1"/>
</dbReference>
<feature type="domain" description="Ubiquitin-like protease family profile" evidence="4">
    <location>
        <begin position="176"/>
        <end position="260"/>
    </location>
</feature>
<dbReference type="InterPro" id="IPR003653">
    <property type="entry name" value="Peptidase_C48_C"/>
</dbReference>
<keyword evidence="2" id="KW-0645">Protease</keyword>
<dbReference type="STRING" id="4795.A0A225WZ49"/>
<proteinExistence type="inferred from homology"/>
<dbReference type="OrthoDB" id="127875at2759"/>
<gene>
    <name evidence="5" type="ORF">PHMEG_0003046</name>
</gene>